<evidence type="ECO:0000256" key="1">
    <source>
        <dbReference type="SAM" id="Coils"/>
    </source>
</evidence>
<name>A0A7X2MQ18_ENTAG</name>
<sequence length="146" mass="16100">MSVSSYALIKDGVVVNAVLWNGEGDLFPEYETYEIKEEDQVGPSFTAEKDKKGSWVFTAPVVEITPEEQAQKNLNIAQSEYNHASAQITALNQRIEDEDYSGELTEAAVAKSKAELTAYRKALRAYIAEASGRDVLPKGPVNKLIM</sequence>
<dbReference type="EMBL" id="WKLC01000996">
    <property type="protein sequence ID" value="MSE17106.1"/>
    <property type="molecule type" value="Genomic_DNA"/>
</dbReference>
<evidence type="ECO:0000313" key="2">
    <source>
        <dbReference type="EMBL" id="MSE17106.1"/>
    </source>
</evidence>
<organism evidence="2 3">
    <name type="scientific">Enterobacter agglomerans</name>
    <name type="common">Erwinia herbicola</name>
    <name type="synonym">Pantoea agglomerans</name>
    <dbReference type="NCBI Taxonomy" id="549"/>
    <lineage>
        <taxon>Bacteria</taxon>
        <taxon>Pseudomonadati</taxon>
        <taxon>Pseudomonadota</taxon>
        <taxon>Gammaproteobacteria</taxon>
        <taxon>Enterobacterales</taxon>
        <taxon>Erwiniaceae</taxon>
        <taxon>Pantoea</taxon>
        <taxon>Pantoea agglomerans group</taxon>
    </lineage>
</organism>
<evidence type="ECO:0000313" key="3">
    <source>
        <dbReference type="Proteomes" id="UP000461948"/>
    </source>
</evidence>
<protein>
    <recommendedName>
        <fullName evidence="4">Tail fiber assembly protein</fullName>
    </recommendedName>
</protein>
<proteinExistence type="predicted"/>
<dbReference type="RefSeq" id="WP_050499103.1">
    <property type="nucleotide sequence ID" value="NZ_CP034469.1"/>
</dbReference>
<comment type="caution">
    <text evidence="2">The sequence shown here is derived from an EMBL/GenBank/DDBJ whole genome shotgun (WGS) entry which is preliminary data.</text>
</comment>
<evidence type="ECO:0008006" key="4">
    <source>
        <dbReference type="Google" id="ProtNLM"/>
    </source>
</evidence>
<dbReference type="AlphaFoldDB" id="A0A7X2MQ18"/>
<gene>
    <name evidence="2" type="ORF">GKC49_18915</name>
</gene>
<accession>A0A7X2MQ18</accession>
<feature type="coiled-coil region" evidence="1">
    <location>
        <begin position="67"/>
        <end position="94"/>
    </location>
</feature>
<keyword evidence="1" id="KW-0175">Coiled coil</keyword>
<reference evidence="2 3" key="1">
    <citation type="submission" date="2019-11" db="EMBL/GenBank/DDBJ databases">
        <title>Draft Genome Sequence of Plant Growth-Promoting Rhizosphere-Associated Bacteria.</title>
        <authorList>
            <person name="Vasilyev I.Y."/>
            <person name="Radchenko V."/>
            <person name="Ilnitskaya E.V."/>
        </authorList>
    </citation>
    <scope>NUCLEOTIDE SEQUENCE [LARGE SCALE GENOMIC DNA]</scope>
    <source>
        <strain evidence="2 3">VRA_MhP_f</strain>
    </source>
</reference>
<dbReference type="Proteomes" id="UP000461948">
    <property type="component" value="Unassembled WGS sequence"/>
</dbReference>